<dbReference type="Proteomes" id="UP000027222">
    <property type="component" value="Unassembled WGS sequence"/>
</dbReference>
<dbReference type="AlphaFoldDB" id="A0A067T2H2"/>
<organism evidence="1 2">
    <name type="scientific">Galerina marginata (strain CBS 339.88)</name>
    <dbReference type="NCBI Taxonomy" id="685588"/>
    <lineage>
        <taxon>Eukaryota</taxon>
        <taxon>Fungi</taxon>
        <taxon>Dikarya</taxon>
        <taxon>Basidiomycota</taxon>
        <taxon>Agaricomycotina</taxon>
        <taxon>Agaricomycetes</taxon>
        <taxon>Agaricomycetidae</taxon>
        <taxon>Agaricales</taxon>
        <taxon>Agaricineae</taxon>
        <taxon>Strophariaceae</taxon>
        <taxon>Galerina</taxon>
    </lineage>
</organism>
<dbReference type="EMBL" id="KL142378">
    <property type="protein sequence ID" value="KDR76492.1"/>
    <property type="molecule type" value="Genomic_DNA"/>
</dbReference>
<dbReference type="OrthoDB" id="2899474at2759"/>
<evidence type="ECO:0000313" key="2">
    <source>
        <dbReference type="Proteomes" id="UP000027222"/>
    </source>
</evidence>
<keyword evidence="2" id="KW-1185">Reference proteome</keyword>
<proteinExistence type="predicted"/>
<protein>
    <submittedName>
        <fullName evidence="1">Uncharacterized protein</fullName>
    </submittedName>
</protein>
<evidence type="ECO:0000313" key="1">
    <source>
        <dbReference type="EMBL" id="KDR76492.1"/>
    </source>
</evidence>
<gene>
    <name evidence="1" type="ORF">GALMADRAFT_225549</name>
</gene>
<accession>A0A067T2H2</accession>
<name>A0A067T2H2_GALM3</name>
<sequence>MPEKLTRACLVSADVDKVAISKETMYTVGEDGETIIEVPMPESIKETGTIPEGYAVEYYLDPATVVTSLARLKITTVESVLL</sequence>
<reference evidence="2" key="1">
    <citation type="journal article" date="2014" name="Proc. Natl. Acad. Sci. U.S.A.">
        <title>Extensive sampling of basidiomycete genomes demonstrates inadequacy of the white-rot/brown-rot paradigm for wood decay fungi.</title>
        <authorList>
            <person name="Riley R."/>
            <person name="Salamov A.A."/>
            <person name="Brown D.W."/>
            <person name="Nagy L.G."/>
            <person name="Floudas D."/>
            <person name="Held B.W."/>
            <person name="Levasseur A."/>
            <person name="Lombard V."/>
            <person name="Morin E."/>
            <person name="Otillar R."/>
            <person name="Lindquist E.A."/>
            <person name="Sun H."/>
            <person name="LaButti K.M."/>
            <person name="Schmutz J."/>
            <person name="Jabbour D."/>
            <person name="Luo H."/>
            <person name="Baker S.E."/>
            <person name="Pisabarro A.G."/>
            <person name="Walton J.D."/>
            <person name="Blanchette R.A."/>
            <person name="Henrissat B."/>
            <person name="Martin F."/>
            <person name="Cullen D."/>
            <person name="Hibbett D.S."/>
            <person name="Grigoriev I.V."/>
        </authorList>
    </citation>
    <scope>NUCLEOTIDE SEQUENCE [LARGE SCALE GENOMIC DNA]</scope>
    <source>
        <strain evidence="2">CBS 339.88</strain>
    </source>
</reference>
<dbReference type="HOGENOM" id="CLU_2558430_0_0_1"/>